<gene>
    <name evidence="4" type="ORF">PoB_001420400</name>
</gene>
<feature type="compositionally biased region" description="Low complexity" evidence="2">
    <location>
        <begin position="848"/>
        <end position="865"/>
    </location>
</feature>
<feature type="region of interest" description="Disordered" evidence="2">
    <location>
        <begin position="1224"/>
        <end position="1243"/>
    </location>
</feature>
<dbReference type="Pfam" id="PF21712">
    <property type="entry name" value="RASSF8-10_RA"/>
    <property type="match status" value="1"/>
</dbReference>
<evidence type="ECO:0000313" key="4">
    <source>
        <dbReference type="EMBL" id="GFN87698.1"/>
    </source>
</evidence>
<dbReference type="InterPro" id="IPR048945">
    <property type="entry name" value="RASSF8/10_RA"/>
</dbReference>
<dbReference type="PANTHER" id="PTHR15286">
    <property type="entry name" value="RAS-ASSOCIATING DOMAIN CONTAINING PROTEIN"/>
    <property type="match status" value="1"/>
</dbReference>
<feature type="compositionally biased region" description="Low complexity" evidence="2">
    <location>
        <begin position="529"/>
        <end position="547"/>
    </location>
</feature>
<feature type="compositionally biased region" description="Basic and acidic residues" evidence="2">
    <location>
        <begin position="890"/>
        <end position="900"/>
    </location>
</feature>
<feature type="region of interest" description="Disordered" evidence="2">
    <location>
        <begin position="86"/>
        <end position="634"/>
    </location>
</feature>
<protein>
    <submittedName>
        <fullName evidence="4">Doublecortin domain-containing protein 5</fullName>
    </submittedName>
</protein>
<feature type="compositionally biased region" description="Polar residues" evidence="2">
    <location>
        <begin position="218"/>
        <end position="235"/>
    </location>
</feature>
<feature type="compositionally biased region" description="Basic and acidic residues" evidence="2">
    <location>
        <begin position="436"/>
        <end position="447"/>
    </location>
</feature>
<dbReference type="InterPro" id="IPR029071">
    <property type="entry name" value="Ubiquitin-like_domsf"/>
</dbReference>
<feature type="compositionally biased region" description="Pro residues" evidence="2">
    <location>
        <begin position="487"/>
        <end position="500"/>
    </location>
</feature>
<feature type="compositionally biased region" description="Basic and acidic residues" evidence="2">
    <location>
        <begin position="121"/>
        <end position="137"/>
    </location>
</feature>
<keyword evidence="1" id="KW-0175">Coiled coil</keyword>
<feature type="compositionally biased region" description="Polar residues" evidence="2">
    <location>
        <begin position="379"/>
        <end position="388"/>
    </location>
</feature>
<feature type="compositionally biased region" description="Basic and acidic residues" evidence="2">
    <location>
        <begin position="389"/>
        <end position="400"/>
    </location>
</feature>
<feature type="compositionally biased region" description="Low complexity" evidence="2">
    <location>
        <begin position="411"/>
        <end position="424"/>
    </location>
</feature>
<feature type="compositionally biased region" description="Polar residues" evidence="2">
    <location>
        <begin position="699"/>
        <end position="717"/>
    </location>
</feature>
<feature type="compositionally biased region" description="Low complexity" evidence="2">
    <location>
        <begin position="295"/>
        <end position="330"/>
    </location>
</feature>
<evidence type="ECO:0000256" key="2">
    <source>
        <dbReference type="SAM" id="MobiDB-lite"/>
    </source>
</evidence>
<feature type="region of interest" description="Disordered" evidence="2">
    <location>
        <begin position="941"/>
        <end position="967"/>
    </location>
</feature>
<feature type="compositionally biased region" description="Basic and acidic residues" evidence="2">
    <location>
        <begin position="331"/>
        <end position="361"/>
    </location>
</feature>
<dbReference type="InterPro" id="IPR033593">
    <property type="entry name" value="N-RASSF"/>
</dbReference>
<comment type="caution">
    <text evidence="4">The sequence shown here is derived from an EMBL/GenBank/DDBJ whole genome shotgun (WGS) entry which is preliminary data.</text>
</comment>
<sequence length="1294" mass="143363">MELKVWVEGIQRVVCGANYSTTCQDVVLALAHAMGRTGRFTLVERWRDSERPLSPSECPLQALHKWGEYAAEVRFFLIQADSNGANTGNSNNGSGGGINRNTKDADRGPEGRIYSARPKSQIRDNEEVPNRPRDVISHLKAASGMSHTSSPRLSPRAGAPVSSRQASQKQYNNQLNSVQQHEHLKRSSTFSGAHNYAPQPPFPPSSSRPNNPTVPSSLSSHLPSTQQYSSLPYHTQQNQHHQPSSSYSSSAQNPSSQNLSSYHNQHKLGSKPHSHQTRNMPSNDRTSLVPPLTNGSDPGMSSYSSSNSSPRSPSGRTGGQSQQIPSGQSSHARDGLPLRSDDSHDMILRDFREHPSGKTPHDMSTSSSGFAPRPRNLAGSEQTPQYLDSRQRQMQRERMPRSPGPRRSDFASQQQQSQLAQQEQGPHGQSHPGPHSNHEHQAPEPHAQHSHPYPNPHRQKQQFPQSHQHREQPGLPSSHLQESFPTSSPPSSSPTPPVPAPRHRTRPSPEPVEYENIAYARGRNQRINHQQPQQEQQFEQHQQYQQPKNAPSPRRRERSQSRDRHGQKSGGFATNTASTAMGSKAVADALPSPHTSGGVPMWSQAGRGDSTATSQQQQLQYPRDPAHLSRSLPTSGMNLLRRSDEAGRNSGALAGSVDFVESAVKRQQLQQQQFRADAEDAAYHLARAGDHNGRRSKPQDNVNFSGDTANRSMSSFASAVANIRQHSRERSPREAGLEGAGKASSSRFLGEPVTREPIPSSSSGRDQAYPVKEQPNNRYNVTPNVPSEPNINQHPQHDSHVNRSTPSHAHLPHSNNAQNVPSPREPASPASITLSPRRNSAFKEVSPRHSFQPSPSSPPGSAFSFDYSKPHPGPHSDRDLLYQPPAQEPAHPRESARHELPSQAQEDSLHLRQASLEVEEYDLDQNFPDISHRDRDFSIGAPARLTGRDSAPRQGTSSTDVSAASAANFESSTPLEYRLDSGGVRPAPHRAEAEYLQLARLVSVQLDRLKVIEAQIADTIAEISTLEEETSHTDFKLQELAVDGAELKTMEEELTKEEAELERVEWDNVLDGEQKREADIRRQMANLEVQVKNLKEKMERLKEEEERKTEDIKTEKEKQAAEIKEKIKLEKEATAKVQQLTSELKQMDVTLENQRKAMEKLDSELSEAERNMKEQDKLRAKVETELKEENLKDFHAYPVTKEPLPSVTTLENFIVPHSGYKKAKPYTSTSSDTVDDDTEDSAPDTGEAIIKILEGRLSPSSPLSGELNKVGAMTSAQQTYKSALAAKNPNGVWV</sequence>
<feature type="compositionally biased region" description="Acidic residues" evidence="2">
    <location>
        <begin position="1233"/>
        <end position="1242"/>
    </location>
</feature>
<organism evidence="4 5">
    <name type="scientific">Plakobranchus ocellatus</name>
    <dbReference type="NCBI Taxonomy" id="259542"/>
    <lineage>
        <taxon>Eukaryota</taxon>
        <taxon>Metazoa</taxon>
        <taxon>Spiralia</taxon>
        <taxon>Lophotrochozoa</taxon>
        <taxon>Mollusca</taxon>
        <taxon>Gastropoda</taxon>
        <taxon>Heterobranchia</taxon>
        <taxon>Euthyneura</taxon>
        <taxon>Panpulmonata</taxon>
        <taxon>Sacoglossa</taxon>
        <taxon>Placobranchoidea</taxon>
        <taxon>Plakobranchidae</taxon>
        <taxon>Plakobranchus</taxon>
    </lineage>
</organism>
<dbReference type="EMBL" id="BLXT01001780">
    <property type="protein sequence ID" value="GFN87698.1"/>
    <property type="molecule type" value="Genomic_DNA"/>
</dbReference>
<feature type="compositionally biased region" description="Polar residues" evidence="2">
    <location>
        <begin position="802"/>
        <end position="821"/>
    </location>
</feature>
<evidence type="ECO:0000313" key="5">
    <source>
        <dbReference type="Proteomes" id="UP000735302"/>
    </source>
</evidence>
<feature type="domain" description="Ras-associating" evidence="3">
    <location>
        <begin position="1"/>
        <end position="82"/>
    </location>
</feature>
<evidence type="ECO:0000256" key="1">
    <source>
        <dbReference type="SAM" id="Coils"/>
    </source>
</evidence>
<feature type="compositionally biased region" description="Polar residues" evidence="2">
    <location>
        <begin position="774"/>
        <end position="794"/>
    </location>
</feature>
<feature type="coiled-coil region" evidence="1">
    <location>
        <begin position="1009"/>
        <end position="1192"/>
    </location>
</feature>
<feature type="compositionally biased region" description="Polar residues" evidence="2">
    <location>
        <begin position="162"/>
        <end position="179"/>
    </location>
</feature>
<accession>A0AAV3Z0Z5</accession>
<dbReference type="Proteomes" id="UP000735302">
    <property type="component" value="Unassembled WGS sequence"/>
</dbReference>
<feature type="compositionally biased region" description="Polar residues" evidence="2">
    <location>
        <begin position="572"/>
        <end position="581"/>
    </location>
</feature>
<proteinExistence type="predicted"/>
<dbReference type="PROSITE" id="PS50200">
    <property type="entry name" value="RA"/>
    <property type="match status" value="1"/>
</dbReference>
<feature type="compositionally biased region" description="Polar residues" evidence="2">
    <location>
        <begin position="610"/>
        <end position="620"/>
    </location>
</feature>
<name>A0AAV3Z0Z5_9GAST</name>
<dbReference type="InterPro" id="IPR000159">
    <property type="entry name" value="RA_dom"/>
</dbReference>
<feature type="region of interest" description="Disordered" evidence="2">
    <location>
        <begin position="688"/>
        <end position="907"/>
    </location>
</feature>
<feature type="compositionally biased region" description="Polar residues" evidence="2">
    <location>
        <begin position="277"/>
        <end position="286"/>
    </location>
</feature>
<dbReference type="Gene3D" id="3.10.20.90">
    <property type="entry name" value="Phosphatidylinositol 3-kinase Catalytic Subunit, Chain A, domain 1"/>
    <property type="match status" value="1"/>
</dbReference>
<dbReference type="SUPFAM" id="SSF54236">
    <property type="entry name" value="Ubiquitin-like"/>
    <property type="match status" value="1"/>
</dbReference>
<dbReference type="SMART" id="SM00314">
    <property type="entry name" value="RA"/>
    <property type="match status" value="1"/>
</dbReference>
<evidence type="ECO:0000259" key="3">
    <source>
        <dbReference type="PROSITE" id="PS50200"/>
    </source>
</evidence>
<reference evidence="4 5" key="1">
    <citation type="journal article" date="2021" name="Elife">
        <title>Chloroplast acquisition without the gene transfer in kleptoplastic sea slugs, Plakobranchus ocellatus.</title>
        <authorList>
            <person name="Maeda T."/>
            <person name="Takahashi S."/>
            <person name="Yoshida T."/>
            <person name="Shimamura S."/>
            <person name="Takaki Y."/>
            <person name="Nagai Y."/>
            <person name="Toyoda A."/>
            <person name="Suzuki Y."/>
            <person name="Arimoto A."/>
            <person name="Ishii H."/>
            <person name="Satoh N."/>
            <person name="Nishiyama T."/>
            <person name="Hasebe M."/>
            <person name="Maruyama T."/>
            <person name="Minagawa J."/>
            <person name="Obokata J."/>
            <person name="Shigenobu S."/>
        </authorList>
    </citation>
    <scope>NUCLEOTIDE SEQUENCE [LARGE SCALE GENOMIC DNA]</scope>
</reference>
<feature type="compositionally biased region" description="Basic and acidic residues" evidence="2">
    <location>
        <begin position="101"/>
        <end position="110"/>
    </location>
</feature>
<dbReference type="GO" id="GO:0007165">
    <property type="term" value="P:signal transduction"/>
    <property type="evidence" value="ECO:0007669"/>
    <property type="project" value="InterPro"/>
</dbReference>
<feature type="compositionally biased region" description="Basic residues" evidence="2">
    <location>
        <begin position="264"/>
        <end position="276"/>
    </location>
</feature>
<feature type="compositionally biased region" description="Basic and acidic residues" evidence="2">
    <location>
        <begin position="726"/>
        <end position="736"/>
    </location>
</feature>
<feature type="compositionally biased region" description="Low complexity" evidence="2">
    <location>
        <begin position="236"/>
        <end position="261"/>
    </location>
</feature>
<feature type="compositionally biased region" description="Low complexity" evidence="2">
    <location>
        <begin position="956"/>
        <end position="967"/>
    </location>
</feature>
<keyword evidence="5" id="KW-1185">Reference proteome</keyword>
<feature type="compositionally biased region" description="Low complexity" evidence="2">
    <location>
        <begin position="207"/>
        <end position="217"/>
    </location>
</feature>
<dbReference type="PANTHER" id="PTHR15286:SF6">
    <property type="entry name" value="GH01133P"/>
    <property type="match status" value="1"/>
</dbReference>